<feature type="chain" id="PRO_5022683680" evidence="7">
    <location>
        <begin position="35"/>
        <end position="354"/>
    </location>
</feature>
<keyword evidence="11" id="KW-1185">Reference proteome</keyword>
<dbReference type="InterPro" id="IPR040921">
    <property type="entry name" value="Peptidase_S66C"/>
</dbReference>
<evidence type="ECO:0000259" key="9">
    <source>
        <dbReference type="Pfam" id="PF17676"/>
    </source>
</evidence>
<comment type="caution">
    <text evidence="10">The sequence shown here is derived from an EMBL/GenBank/DDBJ whole genome shotgun (WGS) entry which is preliminary data.</text>
</comment>
<feature type="signal peptide" evidence="7">
    <location>
        <begin position="1"/>
        <end position="34"/>
    </location>
</feature>
<feature type="active site" description="Charge relay system" evidence="6">
    <location>
        <position position="252"/>
    </location>
</feature>
<dbReference type="InterPro" id="IPR029062">
    <property type="entry name" value="Class_I_gatase-like"/>
</dbReference>
<dbReference type="GO" id="GO:0004180">
    <property type="term" value="F:carboxypeptidase activity"/>
    <property type="evidence" value="ECO:0007669"/>
    <property type="project" value="UniProtKB-KW"/>
</dbReference>
<evidence type="ECO:0000259" key="8">
    <source>
        <dbReference type="Pfam" id="PF02016"/>
    </source>
</evidence>
<dbReference type="RefSeq" id="WP_146564775.1">
    <property type="nucleotide sequence ID" value="NZ_SIHJ01000001.1"/>
</dbReference>
<feature type="active site" description="Charge relay system" evidence="6">
    <location>
        <position position="322"/>
    </location>
</feature>
<feature type="domain" description="LD-carboxypeptidase N-terminal" evidence="8">
    <location>
        <begin position="49"/>
        <end position="164"/>
    </location>
</feature>
<dbReference type="InterPro" id="IPR027478">
    <property type="entry name" value="LdcA_N"/>
</dbReference>
<dbReference type="SUPFAM" id="SSF141986">
    <property type="entry name" value="LD-carboxypeptidase A C-terminal domain-like"/>
    <property type="match status" value="1"/>
</dbReference>
<proteinExistence type="inferred from homology"/>
<dbReference type="PANTHER" id="PTHR30237:SF2">
    <property type="entry name" value="MUREIN TETRAPEPTIDE CARBOXYPEPTIDASE"/>
    <property type="match status" value="1"/>
</dbReference>
<dbReference type="Pfam" id="PF17676">
    <property type="entry name" value="Peptidase_S66C"/>
    <property type="match status" value="1"/>
</dbReference>
<keyword evidence="3" id="KW-0645">Protease</keyword>
<keyword evidence="2 10" id="KW-0121">Carboxypeptidase</keyword>
<evidence type="ECO:0000313" key="11">
    <source>
        <dbReference type="Proteomes" id="UP000316714"/>
    </source>
</evidence>
<sequence precursor="true">MYHPLPLRPAAALRAATLALVLAVPLTAPPAAYAEAPIKPAALRPGDTIMMIAPAGELNETRMTLAAKRLREMGFEVIVPDDLFRRRGYNAGTDEQRADELMRAFRDPDVDAIFPGTGGFGVTRMLHLVDWDVVRANPKIVIGFSDITALHLALAAKANLVTFHSPNPQWGLGSDSNLADFSAKYFWRCLLASENEEEQGFTYKLPKKNGPLVPLAPGVGEGTVTGGNLTLVAATLGTPYEIAADGKILFLEDVGEAPYRIDRMLSELRLAGKLDKLSGVVLGQFRGCEDDDDRGGLSLQQVFDDYFRGAAYPVVRNFAAGHVPLNATIPFGVPCRLDADSLTFEVLENPVSVR</sequence>
<feature type="active site" description="Nucleophile" evidence="6">
    <location>
        <position position="145"/>
    </location>
</feature>
<dbReference type="CDD" id="cd07025">
    <property type="entry name" value="Peptidase_S66"/>
    <property type="match status" value="1"/>
</dbReference>
<evidence type="ECO:0000256" key="4">
    <source>
        <dbReference type="ARBA" id="ARBA00022801"/>
    </source>
</evidence>
<keyword evidence="7" id="KW-0732">Signal</keyword>
<evidence type="ECO:0000313" key="10">
    <source>
        <dbReference type="EMBL" id="TWT37438.1"/>
    </source>
</evidence>
<evidence type="ECO:0000256" key="5">
    <source>
        <dbReference type="ARBA" id="ARBA00022825"/>
    </source>
</evidence>
<evidence type="ECO:0000256" key="6">
    <source>
        <dbReference type="PIRSR" id="PIRSR028757-1"/>
    </source>
</evidence>
<dbReference type="InterPro" id="IPR040449">
    <property type="entry name" value="Peptidase_S66_N"/>
</dbReference>
<dbReference type="EC" id="3.4.16.-" evidence="10"/>
<evidence type="ECO:0000256" key="3">
    <source>
        <dbReference type="ARBA" id="ARBA00022670"/>
    </source>
</evidence>
<dbReference type="InterPro" id="IPR027461">
    <property type="entry name" value="Carboxypeptidase_A_C_sf"/>
</dbReference>
<evidence type="ECO:0000256" key="7">
    <source>
        <dbReference type="SAM" id="SignalP"/>
    </source>
</evidence>
<name>A0A5C5VFI6_9BACT</name>
<evidence type="ECO:0000256" key="2">
    <source>
        <dbReference type="ARBA" id="ARBA00022645"/>
    </source>
</evidence>
<reference evidence="10 11" key="1">
    <citation type="submission" date="2019-02" db="EMBL/GenBank/DDBJ databases">
        <title>Deep-cultivation of Planctomycetes and their phenomic and genomic characterization uncovers novel biology.</title>
        <authorList>
            <person name="Wiegand S."/>
            <person name="Jogler M."/>
            <person name="Boedeker C."/>
            <person name="Pinto D."/>
            <person name="Vollmers J."/>
            <person name="Rivas-Marin E."/>
            <person name="Kohn T."/>
            <person name="Peeters S.H."/>
            <person name="Heuer A."/>
            <person name="Rast P."/>
            <person name="Oberbeckmann S."/>
            <person name="Bunk B."/>
            <person name="Jeske O."/>
            <person name="Meyerdierks A."/>
            <person name="Storesund J.E."/>
            <person name="Kallscheuer N."/>
            <person name="Luecker S."/>
            <person name="Lage O.M."/>
            <person name="Pohl T."/>
            <person name="Merkel B.J."/>
            <person name="Hornburger P."/>
            <person name="Mueller R.-W."/>
            <person name="Bruemmer F."/>
            <person name="Labrenz M."/>
            <person name="Spormann A.M."/>
            <person name="Op Den Camp H."/>
            <person name="Overmann J."/>
            <person name="Amann R."/>
            <person name="Jetten M.S.M."/>
            <person name="Mascher T."/>
            <person name="Medema M.H."/>
            <person name="Devos D.P."/>
            <person name="Kaster A.-K."/>
            <person name="Ovreas L."/>
            <person name="Rohde M."/>
            <person name="Galperin M.Y."/>
            <person name="Jogler C."/>
        </authorList>
    </citation>
    <scope>NUCLEOTIDE SEQUENCE [LARGE SCALE GENOMIC DNA]</scope>
    <source>
        <strain evidence="10 11">KOR34</strain>
    </source>
</reference>
<keyword evidence="5" id="KW-0720">Serine protease</keyword>
<organism evidence="10 11">
    <name type="scientific">Posidoniimonas corsicana</name>
    <dbReference type="NCBI Taxonomy" id="1938618"/>
    <lineage>
        <taxon>Bacteria</taxon>
        <taxon>Pseudomonadati</taxon>
        <taxon>Planctomycetota</taxon>
        <taxon>Planctomycetia</taxon>
        <taxon>Pirellulales</taxon>
        <taxon>Lacipirellulaceae</taxon>
        <taxon>Posidoniimonas</taxon>
    </lineage>
</organism>
<dbReference type="OrthoDB" id="9807329at2"/>
<dbReference type="Gene3D" id="3.50.30.60">
    <property type="entry name" value="LD-carboxypeptidase A C-terminal domain-like"/>
    <property type="match status" value="1"/>
</dbReference>
<dbReference type="EMBL" id="SIHJ01000001">
    <property type="protein sequence ID" value="TWT37438.1"/>
    <property type="molecule type" value="Genomic_DNA"/>
</dbReference>
<dbReference type="GO" id="GO:0006508">
    <property type="term" value="P:proteolysis"/>
    <property type="evidence" value="ECO:0007669"/>
    <property type="project" value="UniProtKB-KW"/>
</dbReference>
<dbReference type="Proteomes" id="UP000316714">
    <property type="component" value="Unassembled WGS sequence"/>
</dbReference>
<accession>A0A5C5VFI6</accession>
<dbReference type="Gene3D" id="3.40.50.10740">
    <property type="entry name" value="Class I glutamine amidotransferase-like"/>
    <property type="match status" value="1"/>
</dbReference>
<dbReference type="AlphaFoldDB" id="A0A5C5VFI6"/>
<evidence type="ECO:0000256" key="1">
    <source>
        <dbReference type="ARBA" id="ARBA00010233"/>
    </source>
</evidence>
<dbReference type="Pfam" id="PF02016">
    <property type="entry name" value="Peptidase_S66"/>
    <property type="match status" value="1"/>
</dbReference>
<keyword evidence="4 10" id="KW-0378">Hydrolase</keyword>
<dbReference type="PIRSF" id="PIRSF028757">
    <property type="entry name" value="LD-carboxypeptidase"/>
    <property type="match status" value="1"/>
</dbReference>
<gene>
    <name evidence="10" type="primary">ykfA_2</name>
    <name evidence="10" type="ORF">KOR34_23880</name>
</gene>
<dbReference type="InterPro" id="IPR003507">
    <property type="entry name" value="S66_fam"/>
</dbReference>
<comment type="similarity">
    <text evidence="1">Belongs to the peptidase S66 family.</text>
</comment>
<dbReference type="SUPFAM" id="SSF52317">
    <property type="entry name" value="Class I glutamine amidotransferase-like"/>
    <property type="match status" value="1"/>
</dbReference>
<dbReference type="PANTHER" id="PTHR30237">
    <property type="entry name" value="MURAMOYLTETRAPEPTIDE CARBOXYPEPTIDASE"/>
    <property type="match status" value="1"/>
</dbReference>
<protein>
    <submittedName>
        <fullName evidence="10">Putative murein peptide carboxypeptidase</fullName>
        <ecNumber evidence="10">3.4.16.-</ecNumber>
    </submittedName>
</protein>
<feature type="domain" description="LD-carboxypeptidase C-terminal" evidence="9">
    <location>
        <begin position="221"/>
        <end position="337"/>
    </location>
</feature>
<dbReference type="GO" id="GO:0008236">
    <property type="term" value="F:serine-type peptidase activity"/>
    <property type="evidence" value="ECO:0007669"/>
    <property type="project" value="UniProtKB-KW"/>
</dbReference>